<protein>
    <recommendedName>
        <fullName evidence="2">FAS1 domain-containing protein</fullName>
    </recommendedName>
</protein>
<dbReference type="GO" id="GO:0030198">
    <property type="term" value="P:extracellular matrix organization"/>
    <property type="evidence" value="ECO:0007669"/>
    <property type="project" value="TreeGrafter"/>
</dbReference>
<dbReference type="InterPro" id="IPR036378">
    <property type="entry name" value="FAS1_dom_sf"/>
</dbReference>
<dbReference type="GO" id="GO:0050839">
    <property type="term" value="F:cell adhesion molecule binding"/>
    <property type="evidence" value="ECO:0007669"/>
    <property type="project" value="TreeGrafter"/>
</dbReference>
<dbReference type="Proteomes" id="UP000184330">
    <property type="component" value="Unassembled WGS sequence"/>
</dbReference>
<keyword evidence="4" id="KW-1185">Reference proteome</keyword>
<dbReference type="PANTHER" id="PTHR10900">
    <property type="entry name" value="PERIOSTIN-RELATED"/>
    <property type="match status" value="1"/>
</dbReference>
<dbReference type="AlphaFoldDB" id="A0A1L7XL33"/>
<dbReference type="OrthoDB" id="286301at2759"/>
<feature type="chain" id="PRO_5012521484" description="FAS1 domain-containing protein" evidence="1">
    <location>
        <begin position="19"/>
        <end position="213"/>
    </location>
</feature>
<sequence length="213" mass="22987">MKFAVISTLLALTISVSCDNLGRKPLTYASVPDGTYFPPKNSSVTTLLDFVKSRDDLTTLASVLAECGGFLQAFDTAATWSYTFFAPSNAAFNNTGAYFSTYAATPKGKWWLGNLIQHHYVPNSQLKTTSFNTSYTRIQTGSFLYVGTQIVDGQLVLNNVSTVTGANLPVTSGIVHIIDHILDPSAQIFEPDVGKTSQSFIAGSCSNPELPYC</sequence>
<dbReference type="Gene3D" id="2.30.180.10">
    <property type="entry name" value="FAS1 domain"/>
    <property type="match status" value="1"/>
</dbReference>
<dbReference type="GO" id="GO:0031012">
    <property type="term" value="C:extracellular matrix"/>
    <property type="evidence" value="ECO:0007669"/>
    <property type="project" value="TreeGrafter"/>
</dbReference>
<dbReference type="PANTHER" id="PTHR10900:SF77">
    <property type="entry name" value="FI19380P1"/>
    <property type="match status" value="1"/>
</dbReference>
<feature type="signal peptide" evidence="1">
    <location>
        <begin position="1"/>
        <end position="18"/>
    </location>
</feature>
<proteinExistence type="predicted"/>
<organism evidence="3 4">
    <name type="scientific">Phialocephala subalpina</name>
    <dbReference type="NCBI Taxonomy" id="576137"/>
    <lineage>
        <taxon>Eukaryota</taxon>
        <taxon>Fungi</taxon>
        <taxon>Dikarya</taxon>
        <taxon>Ascomycota</taxon>
        <taxon>Pezizomycotina</taxon>
        <taxon>Leotiomycetes</taxon>
        <taxon>Helotiales</taxon>
        <taxon>Mollisiaceae</taxon>
        <taxon>Phialocephala</taxon>
        <taxon>Phialocephala fortinii species complex</taxon>
    </lineage>
</organism>
<accession>A0A1L7XL33</accession>
<dbReference type="InterPro" id="IPR050904">
    <property type="entry name" value="Adhesion/Biosynth-related"/>
</dbReference>
<dbReference type="PROSITE" id="PS50213">
    <property type="entry name" value="FAS1"/>
    <property type="match status" value="1"/>
</dbReference>
<evidence type="ECO:0000256" key="1">
    <source>
        <dbReference type="SAM" id="SignalP"/>
    </source>
</evidence>
<evidence type="ECO:0000313" key="4">
    <source>
        <dbReference type="Proteomes" id="UP000184330"/>
    </source>
</evidence>
<dbReference type="SMART" id="SM00554">
    <property type="entry name" value="FAS1"/>
    <property type="match status" value="1"/>
</dbReference>
<dbReference type="EMBL" id="FJOG01000033">
    <property type="protein sequence ID" value="CZR65749.1"/>
    <property type="molecule type" value="Genomic_DNA"/>
</dbReference>
<feature type="domain" description="FAS1" evidence="2">
    <location>
        <begin position="44"/>
        <end position="182"/>
    </location>
</feature>
<evidence type="ECO:0000313" key="3">
    <source>
        <dbReference type="EMBL" id="CZR65749.1"/>
    </source>
</evidence>
<evidence type="ECO:0000259" key="2">
    <source>
        <dbReference type="PROSITE" id="PS50213"/>
    </source>
</evidence>
<dbReference type="GO" id="GO:0007155">
    <property type="term" value="P:cell adhesion"/>
    <property type="evidence" value="ECO:0007669"/>
    <property type="project" value="TreeGrafter"/>
</dbReference>
<reference evidence="3 4" key="1">
    <citation type="submission" date="2016-03" db="EMBL/GenBank/DDBJ databases">
        <authorList>
            <person name="Ploux O."/>
        </authorList>
    </citation>
    <scope>NUCLEOTIDE SEQUENCE [LARGE SCALE GENOMIC DNA]</scope>
    <source>
        <strain evidence="3 4">UAMH 11012</strain>
    </source>
</reference>
<dbReference type="InterPro" id="IPR000782">
    <property type="entry name" value="FAS1_domain"/>
</dbReference>
<gene>
    <name evidence="3" type="ORF">PAC_15649</name>
</gene>
<name>A0A1L7XL33_9HELO</name>
<dbReference type="PROSITE" id="PS51257">
    <property type="entry name" value="PROKAR_LIPOPROTEIN"/>
    <property type="match status" value="1"/>
</dbReference>
<dbReference type="SUPFAM" id="SSF82153">
    <property type="entry name" value="FAS1 domain"/>
    <property type="match status" value="1"/>
</dbReference>
<keyword evidence="1" id="KW-0732">Signal</keyword>
<dbReference type="STRING" id="576137.A0A1L7XL33"/>
<dbReference type="Pfam" id="PF02469">
    <property type="entry name" value="Fasciclin"/>
    <property type="match status" value="1"/>
</dbReference>